<dbReference type="Gene3D" id="3.40.50.300">
    <property type="entry name" value="P-loop containing nucleotide triphosphate hydrolases"/>
    <property type="match status" value="1"/>
</dbReference>
<comment type="caution">
    <text evidence="8">The sequence shown here is derived from an EMBL/GenBank/DDBJ whole genome shotgun (WGS) entry which is preliminary data.</text>
</comment>
<comment type="subcellular location">
    <subcellularLocation>
        <location evidence="1">Cell membrane</location>
        <topology evidence="1">Multi-pass membrane protein</topology>
    </subcellularLocation>
</comment>
<evidence type="ECO:0000256" key="2">
    <source>
        <dbReference type="ARBA" id="ARBA00008806"/>
    </source>
</evidence>
<evidence type="ECO:0000313" key="8">
    <source>
        <dbReference type="EMBL" id="RAH96248.1"/>
    </source>
</evidence>
<feature type="compositionally biased region" description="Basic and acidic residues" evidence="7">
    <location>
        <begin position="539"/>
        <end position="558"/>
    </location>
</feature>
<dbReference type="CDD" id="cd01127">
    <property type="entry name" value="TrwB_TraG_TraD_VirD4"/>
    <property type="match status" value="1"/>
</dbReference>
<reference evidence="8 9" key="1">
    <citation type="submission" date="2018-05" db="EMBL/GenBank/DDBJ databases">
        <title>Acuticoccus sediminis sp. nov., isolated from deep-sea sediment of Indian Ocean.</title>
        <authorList>
            <person name="Liu X."/>
            <person name="Lai Q."/>
            <person name="Du Y."/>
            <person name="Sun F."/>
            <person name="Zhang X."/>
            <person name="Wang S."/>
            <person name="Shao Z."/>
        </authorList>
    </citation>
    <scope>NUCLEOTIDE SEQUENCE [LARGE SCALE GENOMIC DNA]</scope>
    <source>
        <strain evidence="8 9">PTG4-2</strain>
    </source>
</reference>
<dbReference type="AlphaFoldDB" id="A0A8B2NCZ5"/>
<feature type="region of interest" description="Disordered" evidence="7">
    <location>
        <begin position="459"/>
        <end position="515"/>
    </location>
</feature>
<organism evidence="8 9">
    <name type="scientific">Acuticoccus sediminis</name>
    <dbReference type="NCBI Taxonomy" id="2184697"/>
    <lineage>
        <taxon>Bacteria</taxon>
        <taxon>Pseudomonadati</taxon>
        <taxon>Pseudomonadota</taxon>
        <taxon>Alphaproteobacteria</taxon>
        <taxon>Hyphomicrobiales</taxon>
        <taxon>Amorphaceae</taxon>
        <taxon>Acuticoccus</taxon>
    </lineage>
</organism>
<feature type="non-terminal residue" evidence="8">
    <location>
        <position position="1"/>
    </location>
</feature>
<dbReference type="OrthoDB" id="9759295at2"/>
<protein>
    <submittedName>
        <fullName evidence="8">Type IV secretion system protein VirD4</fullName>
    </submittedName>
</protein>
<proteinExistence type="inferred from homology"/>
<keyword evidence="5" id="KW-1133">Transmembrane helix</keyword>
<evidence type="ECO:0000256" key="6">
    <source>
        <dbReference type="ARBA" id="ARBA00023136"/>
    </source>
</evidence>
<dbReference type="EMBL" id="QHHQ01000014">
    <property type="protein sequence ID" value="RAH96248.1"/>
    <property type="molecule type" value="Genomic_DNA"/>
</dbReference>
<sequence length="598" mass="65946">ARLEDVRGPIYGKLARPRSAGEFFTSHDIPHSLIAAPTGSGKGVGVVIPTLLTYKGSVFCLDVKGENFELTARRRLAMGDRVFKFSPYDPLGRTHRYNPLAYVADVHPRRRFTEARRLAASLIVARGNGQGFLEGAREIFAATALLAIERGTPRIGAIYDALAEPGEAFEVFQRLAREVEAEEAKKIFNRMAGMESRILSSYLSVLADGGLGLWADPAVRDVTDESDFGIDDLRRDPTSIFVIVSPNDIVPLAPLVRLMFQQTIALLQRAEPGPDEPYPVLFLLDEFASLGRMEVLQQAVTTLRGYGGRIMIVVQTLASIRDNALYGREGAAVFLANCRLQLFMSPADNDTPEYVSSAIGDFTRVAKSKSWRSNEFMSSFSEREEGTRLIRAAELRQLGTDKVVALVQNMKPVLAQRVTYYEDKELLPLFEGQTGRLPEPPSLYPEDTNPFLAKRLTAEAEREGEMPTADAAETNEEKPIQPEAEETDDVGAADTDRIKNEDPASESNAVDQVEEGEAEALEVLNEIQQRQALILARIPEARGRWRHGELDGAEREPGVRPNSEIEDAAPPRQSRLRAAGSDDIRAAQARIRAQSGQG</sequence>
<keyword evidence="3" id="KW-1003">Cell membrane</keyword>
<feature type="region of interest" description="Disordered" evidence="7">
    <location>
        <begin position="539"/>
        <end position="582"/>
    </location>
</feature>
<comment type="similarity">
    <text evidence="2">Belongs to the VirD4/TraG family.</text>
</comment>
<dbReference type="RefSeq" id="WP_111352525.1">
    <property type="nucleotide sequence ID" value="NZ_QHHQ01000014.1"/>
</dbReference>
<dbReference type="InterPro" id="IPR003688">
    <property type="entry name" value="TraG/VirD4"/>
</dbReference>
<dbReference type="PANTHER" id="PTHR37937:SF1">
    <property type="entry name" value="CONJUGATIVE TRANSFER: DNA TRANSPORT"/>
    <property type="match status" value="1"/>
</dbReference>
<evidence type="ECO:0000256" key="4">
    <source>
        <dbReference type="ARBA" id="ARBA00022692"/>
    </source>
</evidence>
<dbReference type="PANTHER" id="PTHR37937">
    <property type="entry name" value="CONJUGATIVE TRANSFER: DNA TRANSPORT"/>
    <property type="match status" value="1"/>
</dbReference>
<evidence type="ECO:0000256" key="5">
    <source>
        <dbReference type="ARBA" id="ARBA00022989"/>
    </source>
</evidence>
<keyword evidence="9" id="KW-1185">Reference proteome</keyword>
<dbReference type="Proteomes" id="UP000249590">
    <property type="component" value="Unassembled WGS sequence"/>
</dbReference>
<evidence type="ECO:0000256" key="3">
    <source>
        <dbReference type="ARBA" id="ARBA00022475"/>
    </source>
</evidence>
<evidence type="ECO:0000256" key="1">
    <source>
        <dbReference type="ARBA" id="ARBA00004651"/>
    </source>
</evidence>
<dbReference type="SUPFAM" id="SSF52540">
    <property type="entry name" value="P-loop containing nucleoside triphosphate hydrolases"/>
    <property type="match status" value="1"/>
</dbReference>
<evidence type="ECO:0000256" key="7">
    <source>
        <dbReference type="SAM" id="MobiDB-lite"/>
    </source>
</evidence>
<gene>
    <name evidence="8" type="ORF">DLJ53_32595</name>
</gene>
<keyword evidence="4" id="KW-0812">Transmembrane</keyword>
<keyword evidence="6" id="KW-0472">Membrane</keyword>
<evidence type="ECO:0000313" key="9">
    <source>
        <dbReference type="Proteomes" id="UP000249590"/>
    </source>
</evidence>
<dbReference type="InterPro" id="IPR027417">
    <property type="entry name" value="P-loop_NTPase"/>
</dbReference>
<dbReference type="GO" id="GO:0005886">
    <property type="term" value="C:plasma membrane"/>
    <property type="evidence" value="ECO:0007669"/>
    <property type="project" value="UniProtKB-SubCell"/>
</dbReference>
<dbReference type="NCBIfam" id="NF010424">
    <property type="entry name" value="PRK13850.1"/>
    <property type="match status" value="1"/>
</dbReference>
<name>A0A8B2NCZ5_9HYPH</name>
<accession>A0A8B2NCZ5</accession>
<dbReference type="Pfam" id="PF02534">
    <property type="entry name" value="T4SS-DNA_transf"/>
    <property type="match status" value="1"/>
</dbReference>
<dbReference type="InterPro" id="IPR051539">
    <property type="entry name" value="T4SS-coupling_protein"/>
</dbReference>